<reference evidence="3 4" key="1">
    <citation type="submission" date="2020-08" db="EMBL/GenBank/DDBJ databases">
        <title>Sequencing the genomes of 1000 actinobacteria strains.</title>
        <authorList>
            <person name="Klenk H.-P."/>
        </authorList>
    </citation>
    <scope>NUCLEOTIDE SEQUENCE [LARGE SCALE GENOMIC DNA]</scope>
    <source>
        <strain evidence="3 4">DSM 45298</strain>
    </source>
</reference>
<dbReference type="GO" id="GO:0008233">
    <property type="term" value="F:peptidase activity"/>
    <property type="evidence" value="ECO:0007669"/>
    <property type="project" value="UniProtKB-KW"/>
</dbReference>
<organism evidence="3 4">
    <name type="scientific">Gordonia humi</name>
    <dbReference type="NCBI Taxonomy" id="686429"/>
    <lineage>
        <taxon>Bacteria</taxon>
        <taxon>Bacillati</taxon>
        <taxon>Actinomycetota</taxon>
        <taxon>Actinomycetes</taxon>
        <taxon>Mycobacteriales</taxon>
        <taxon>Gordoniaceae</taxon>
        <taxon>Gordonia</taxon>
    </lineage>
</organism>
<comment type="similarity">
    <text evidence="1">Belongs to the peptidase C56 family.</text>
</comment>
<protein>
    <submittedName>
        <fullName evidence="3">PfpI family intracellular protease</fullName>
    </submittedName>
</protein>
<proteinExistence type="inferred from homology"/>
<comment type="caution">
    <text evidence="3">The sequence shown here is derived from an EMBL/GenBank/DDBJ whole genome shotgun (WGS) entry which is preliminary data.</text>
</comment>
<dbReference type="PROSITE" id="PS51276">
    <property type="entry name" value="PEPTIDASE_C56_PFPI"/>
    <property type="match status" value="1"/>
</dbReference>
<name>A0A840F9P9_9ACTN</name>
<dbReference type="Gene3D" id="3.40.50.880">
    <property type="match status" value="1"/>
</dbReference>
<dbReference type="CDD" id="cd03134">
    <property type="entry name" value="GATase1_PfpI_like"/>
    <property type="match status" value="1"/>
</dbReference>
<sequence length="265" mass="27986">MAHIDSTDITIDRAGMTVRFADGHIRAAPLTARVDTDTGDVTLRTDPAGLTNVSTSGLADDPDSGETLRRQVATPGRLSGASVAFIVAPEGTEDAELVEPWTAVREAGGAPALISTVSGVVQTFNHLDRANTYPVDHLATEVSAEEFDALVLPGGVANPDYLRTRNDVVGLVNDFFAAGIPVAAVCHAPWTLIDADVVRGRRLTSWPSLRTDLANAGASWVDQPVVTCDIGPNILVTSRGPDDLEYFCSTVIDTIAQSADARRNP</sequence>
<dbReference type="PANTHER" id="PTHR42733:SF12">
    <property type="entry name" value="PROTEINASE"/>
    <property type="match status" value="1"/>
</dbReference>
<dbReference type="Pfam" id="PF01965">
    <property type="entry name" value="DJ-1_PfpI"/>
    <property type="match status" value="1"/>
</dbReference>
<dbReference type="InterPro" id="IPR006286">
    <property type="entry name" value="C56_PfpI-like"/>
</dbReference>
<accession>A0A840F9P9</accession>
<keyword evidence="3" id="KW-0645">Protease</keyword>
<dbReference type="SUPFAM" id="SSF52317">
    <property type="entry name" value="Class I glutamine amidotransferase-like"/>
    <property type="match status" value="1"/>
</dbReference>
<evidence type="ECO:0000313" key="3">
    <source>
        <dbReference type="EMBL" id="MBB4136237.1"/>
    </source>
</evidence>
<dbReference type="PANTHER" id="PTHR42733">
    <property type="entry name" value="DJ-1 PROTEIN"/>
    <property type="match status" value="1"/>
</dbReference>
<evidence type="ECO:0000256" key="1">
    <source>
        <dbReference type="ARBA" id="ARBA00008542"/>
    </source>
</evidence>
<feature type="domain" description="DJ-1/PfpI" evidence="2">
    <location>
        <begin position="82"/>
        <end position="253"/>
    </location>
</feature>
<keyword evidence="3" id="KW-0378">Hydrolase</keyword>
<evidence type="ECO:0000313" key="4">
    <source>
        <dbReference type="Proteomes" id="UP000551501"/>
    </source>
</evidence>
<dbReference type="InterPro" id="IPR002818">
    <property type="entry name" value="DJ-1/PfpI"/>
</dbReference>
<dbReference type="Proteomes" id="UP000551501">
    <property type="component" value="Unassembled WGS sequence"/>
</dbReference>
<dbReference type="RefSeq" id="WP_382427403.1">
    <property type="nucleotide sequence ID" value="NZ_BAABHL010000090.1"/>
</dbReference>
<evidence type="ECO:0000259" key="2">
    <source>
        <dbReference type="Pfam" id="PF01965"/>
    </source>
</evidence>
<gene>
    <name evidence="3" type="ORF">BKA16_002789</name>
</gene>
<dbReference type="InterPro" id="IPR029062">
    <property type="entry name" value="Class_I_gatase-like"/>
</dbReference>
<dbReference type="EMBL" id="JACIFP010000001">
    <property type="protein sequence ID" value="MBB4136237.1"/>
    <property type="molecule type" value="Genomic_DNA"/>
</dbReference>
<keyword evidence="4" id="KW-1185">Reference proteome</keyword>
<dbReference type="GO" id="GO:0006508">
    <property type="term" value="P:proteolysis"/>
    <property type="evidence" value="ECO:0007669"/>
    <property type="project" value="UniProtKB-KW"/>
</dbReference>
<dbReference type="NCBIfam" id="TIGR01382">
    <property type="entry name" value="PfpI"/>
    <property type="match status" value="1"/>
</dbReference>
<dbReference type="AlphaFoldDB" id="A0A840F9P9"/>